<feature type="binding site" evidence="13">
    <location>
        <position position="228"/>
    </location>
    <ligand>
        <name>Zn(2+)</name>
        <dbReference type="ChEBI" id="CHEBI:29105"/>
    </ligand>
</feature>
<keyword evidence="6 13" id="KW-0479">Metal-binding</keyword>
<feature type="short sequence motif" description="'HIGH' region" evidence="13">
    <location>
        <begin position="30"/>
        <end position="40"/>
    </location>
</feature>
<dbReference type="Gene3D" id="1.20.120.1910">
    <property type="entry name" value="Cysteine-tRNA ligase, C-terminal anti-codon recognition domain"/>
    <property type="match status" value="1"/>
</dbReference>
<keyword evidence="9 13" id="KW-0067">ATP-binding</keyword>
<evidence type="ECO:0000256" key="9">
    <source>
        <dbReference type="ARBA" id="ARBA00022840"/>
    </source>
</evidence>
<feature type="binding site" evidence="13">
    <location>
        <position position="232"/>
    </location>
    <ligand>
        <name>Zn(2+)</name>
        <dbReference type="ChEBI" id="CHEBI:29105"/>
    </ligand>
</feature>
<sequence length="426" mass="47273">MTVRLYDTSTRALVALPAPPAPVGMYVCGPTVYQRAHIGNARPFVVFSWLRNWLRERGHAVTFVHNITDVNDKIYEAAPGRSAERALEATRWYLEDIEAFGLGMPDELPRATETIPDIVALVEELVASGHAYEAGGDVYFRVAGFESYGALSGQRPDQVEEQEPNPLKEDPRDFALWKATKEGEDTWWESPWGRGRPGWHIECSAMAEKTLGPEFLIHGGGLDLVFPHHENERAQSLALGRPFARIWMHNGMLRFTGEKMSKSLGNVATIRDVIDEWGRETALLFFLSGHWRKPIDFSAGTMAAARAQVEGLRNALRGARRAEGDWGLFAAALDDDFNTPAALALLHEWARAGALDELRRGLALFGLASLDERPQPPAEVVRLAGERQAARAARDFAEADRLRASIAASGWEVRDVADGFELLPLR</sequence>
<keyword evidence="10 13" id="KW-0648">Protein biosynthesis</keyword>
<dbReference type="Pfam" id="PF01406">
    <property type="entry name" value="tRNA-synt_1e"/>
    <property type="match status" value="1"/>
</dbReference>
<evidence type="ECO:0000256" key="11">
    <source>
        <dbReference type="ARBA" id="ARBA00023146"/>
    </source>
</evidence>
<dbReference type="PRINTS" id="PR00983">
    <property type="entry name" value="TRNASYNTHCYS"/>
</dbReference>
<dbReference type="InterPro" id="IPR015273">
    <property type="entry name" value="Cys-tRNA-synt_Ia_DALR"/>
</dbReference>
<dbReference type="SUPFAM" id="SSF52374">
    <property type="entry name" value="Nucleotidylyl transferase"/>
    <property type="match status" value="1"/>
</dbReference>
<dbReference type="InterPro" id="IPR009080">
    <property type="entry name" value="tRNAsynth_Ia_anticodon-bd"/>
</dbReference>
<protein>
    <recommendedName>
        <fullName evidence="13">Cysteine--tRNA ligase</fullName>
        <ecNumber evidence="13">6.1.1.16</ecNumber>
    </recommendedName>
    <alternativeName>
        <fullName evidence="13">Cysteinyl-tRNA synthetase</fullName>
        <shortName evidence="13">CysRS</shortName>
    </alternativeName>
</protein>
<dbReference type="SMART" id="SM00840">
    <property type="entry name" value="DALR_2"/>
    <property type="match status" value="1"/>
</dbReference>
<dbReference type="PANTHER" id="PTHR10890:SF3">
    <property type="entry name" value="CYSTEINE--TRNA LIGASE, CYTOPLASMIC"/>
    <property type="match status" value="1"/>
</dbReference>
<name>A0A7M2YZ10_9ACTN</name>
<proteinExistence type="inferred from homology"/>
<organism evidence="15 16">
    <name type="scientific">Gaiella occulta</name>
    <dbReference type="NCBI Taxonomy" id="1002870"/>
    <lineage>
        <taxon>Bacteria</taxon>
        <taxon>Bacillati</taxon>
        <taxon>Actinomycetota</taxon>
        <taxon>Thermoleophilia</taxon>
        <taxon>Gaiellales</taxon>
        <taxon>Gaiellaceae</taxon>
        <taxon>Gaiella</taxon>
    </lineage>
</organism>
<dbReference type="InterPro" id="IPR015803">
    <property type="entry name" value="Cys-tRNA-ligase"/>
</dbReference>
<feature type="binding site" evidence="13">
    <location>
        <position position="203"/>
    </location>
    <ligand>
        <name>Zn(2+)</name>
        <dbReference type="ChEBI" id="CHEBI:29105"/>
    </ligand>
</feature>
<dbReference type="GO" id="GO:0005829">
    <property type="term" value="C:cytosol"/>
    <property type="evidence" value="ECO:0007669"/>
    <property type="project" value="TreeGrafter"/>
</dbReference>
<dbReference type="InterPro" id="IPR032678">
    <property type="entry name" value="tRNA-synt_1_cat_dom"/>
</dbReference>
<feature type="binding site" evidence="13">
    <location>
        <position position="262"/>
    </location>
    <ligand>
        <name>ATP</name>
        <dbReference type="ChEBI" id="CHEBI:30616"/>
    </ligand>
</feature>
<evidence type="ECO:0000256" key="12">
    <source>
        <dbReference type="ARBA" id="ARBA00047398"/>
    </source>
</evidence>
<dbReference type="EMBL" id="QQZY01000003">
    <property type="protein sequence ID" value="RDI74739.1"/>
    <property type="molecule type" value="Genomic_DNA"/>
</dbReference>
<dbReference type="Pfam" id="PF09190">
    <property type="entry name" value="DALR_2"/>
    <property type="match status" value="1"/>
</dbReference>
<keyword evidence="8 13" id="KW-0862">Zinc</keyword>
<dbReference type="RefSeq" id="WP_114796039.1">
    <property type="nucleotide sequence ID" value="NZ_QQZY01000003.1"/>
</dbReference>
<reference evidence="15 16" key="1">
    <citation type="submission" date="2018-07" db="EMBL/GenBank/DDBJ databases">
        <title>High-quality-draft genome sequence of Gaiella occulta.</title>
        <authorList>
            <person name="Severino R."/>
            <person name="Froufe H.J.C."/>
            <person name="Rainey F.A."/>
            <person name="Barroso C."/>
            <person name="Albuquerque L."/>
            <person name="Lobo-Da-Cunha A."/>
            <person name="Da Costa M.S."/>
            <person name="Egas C."/>
        </authorList>
    </citation>
    <scope>NUCLEOTIDE SEQUENCE [LARGE SCALE GENOMIC DNA]</scope>
    <source>
        <strain evidence="15 16">F2-233</strain>
    </source>
</reference>
<dbReference type="PANTHER" id="PTHR10890">
    <property type="entry name" value="CYSTEINYL-TRNA SYNTHETASE"/>
    <property type="match status" value="1"/>
</dbReference>
<dbReference type="HAMAP" id="MF_00041">
    <property type="entry name" value="Cys_tRNA_synth"/>
    <property type="match status" value="1"/>
</dbReference>
<dbReference type="InterPro" id="IPR024909">
    <property type="entry name" value="Cys-tRNA/MSH_ligase"/>
</dbReference>
<keyword evidence="16" id="KW-1185">Reference proteome</keyword>
<dbReference type="AlphaFoldDB" id="A0A7M2YZ10"/>
<evidence type="ECO:0000256" key="6">
    <source>
        <dbReference type="ARBA" id="ARBA00022723"/>
    </source>
</evidence>
<evidence type="ECO:0000256" key="2">
    <source>
        <dbReference type="ARBA" id="ARBA00005594"/>
    </source>
</evidence>
<feature type="short sequence motif" description="'KMSKS' region" evidence="13">
    <location>
        <begin position="259"/>
        <end position="263"/>
    </location>
</feature>
<comment type="cofactor">
    <cofactor evidence="13">
        <name>Zn(2+)</name>
        <dbReference type="ChEBI" id="CHEBI:29105"/>
    </cofactor>
    <text evidence="13">Binds 1 zinc ion per subunit.</text>
</comment>
<dbReference type="CDD" id="cd00672">
    <property type="entry name" value="CysRS_core"/>
    <property type="match status" value="1"/>
</dbReference>
<comment type="similarity">
    <text evidence="2 13">Belongs to the class-I aminoacyl-tRNA synthetase family.</text>
</comment>
<feature type="binding site" evidence="13">
    <location>
        <position position="28"/>
    </location>
    <ligand>
        <name>Zn(2+)</name>
        <dbReference type="ChEBI" id="CHEBI:29105"/>
    </ligand>
</feature>
<evidence type="ECO:0000313" key="16">
    <source>
        <dbReference type="Proteomes" id="UP000254134"/>
    </source>
</evidence>
<evidence type="ECO:0000256" key="4">
    <source>
        <dbReference type="ARBA" id="ARBA00022490"/>
    </source>
</evidence>
<dbReference type="SUPFAM" id="SSF47323">
    <property type="entry name" value="Anticodon-binding domain of a subclass of class I aminoacyl-tRNA synthetases"/>
    <property type="match status" value="1"/>
</dbReference>
<dbReference type="GO" id="GO:0008270">
    <property type="term" value="F:zinc ion binding"/>
    <property type="evidence" value="ECO:0007669"/>
    <property type="project" value="UniProtKB-UniRule"/>
</dbReference>
<dbReference type="GO" id="GO:0004817">
    <property type="term" value="F:cysteine-tRNA ligase activity"/>
    <property type="evidence" value="ECO:0007669"/>
    <property type="project" value="UniProtKB-UniRule"/>
</dbReference>
<reference evidence="16" key="2">
    <citation type="journal article" date="2019" name="MicrobiologyOpen">
        <title>High-quality draft genome sequence of Gaiella occulta isolated from a 150 meter deep mineral water borehole and comparison with the genome sequences of other deep-branching lineages of the phylum Actinobacteria.</title>
        <authorList>
            <person name="Severino R."/>
            <person name="Froufe H.J.C."/>
            <person name="Barroso C."/>
            <person name="Albuquerque L."/>
            <person name="Lobo-da-Cunha A."/>
            <person name="da Costa M.S."/>
            <person name="Egas C."/>
        </authorList>
    </citation>
    <scope>NUCLEOTIDE SEQUENCE [LARGE SCALE GENOMIC DNA]</scope>
    <source>
        <strain evidence="16">F2-233</strain>
    </source>
</reference>
<dbReference type="OrthoDB" id="9815130at2"/>
<comment type="subunit">
    <text evidence="3 13">Monomer.</text>
</comment>
<comment type="catalytic activity">
    <reaction evidence="12 13">
        <text>tRNA(Cys) + L-cysteine + ATP = L-cysteinyl-tRNA(Cys) + AMP + diphosphate</text>
        <dbReference type="Rhea" id="RHEA:17773"/>
        <dbReference type="Rhea" id="RHEA-COMP:9661"/>
        <dbReference type="Rhea" id="RHEA-COMP:9679"/>
        <dbReference type="ChEBI" id="CHEBI:30616"/>
        <dbReference type="ChEBI" id="CHEBI:33019"/>
        <dbReference type="ChEBI" id="CHEBI:35235"/>
        <dbReference type="ChEBI" id="CHEBI:78442"/>
        <dbReference type="ChEBI" id="CHEBI:78517"/>
        <dbReference type="ChEBI" id="CHEBI:456215"/>
        <dbReference type="EC" id="6.1.1.16"/>
    </reaction>
</comment>
<dbReference type="GO" id="GO:0006423">
    <property type="term" value="P:cysteinyl-tRNA aminoacylation"/>
    <property type="evidence" value="ECO:0007669"/>
    <property type="project" value="UniProtKB-UniRule"/>
</dbReference>
<dbReference type="GO" id="GO:0005524">
    <property type="term" value="F:ATP binding"/>
    <property type="evidence" value="ECO:0007669"/>
    <property type="project" value="UniProtKB-UniRule"/>
</dbReference>
<accession>A0A7M2YZ10</accession>
<evidence type="ECO:0000313" key="15">
    <source>
        <dbReference type="EMBL" id="RDI74739.1"/>
    </source>
</evidence>
<evidence type="ECO:0000256" key="1">
    <source>
        <dbReference type="ARBA" id="ARBA00004496"/>
    </source>
</evidence>
<evidence type="ECO:0000256" key="13">
    <source>
        <dbReference type="HAMAP-Rule" id="MF_00041"/>
    </source>
</evidence>
<keyword evidence="5 13" id="KW-0436">Ligase</keyword>
<dbReference type="Proteomes" id="UP000254134">
    <property type="component" value="Unassembled WGS sequence"/>
</dbReference>
<evidence type="ECO:0000256" key="10">
    <source>
        <dbReference type="ARBA" id="ARBA00022917"/>
    </source>
</evidence>
<evidence type="ECO:0000256" key="3">
    <source>
        <dbReference type="ARBA" id="ARBA00011245"/>
    </source>
</evidence>
<evidence type="ECO:0000256" key="8">
    <source>
        <dbReference type="ARBA" id="ARBA00022833"/>
    </source>
</evidence>
<comment type="caution">
    <text evidence="15">The sequence shown here is derived from an EMBL/GenBank/DDBJ whole genome shotgun (WGS) entry which is preliminary data.</text>
</comment>
<evidence type="ECO:0000256" key="5">
    <source>
        <dbReference type="ARBA" id="ARBA00022598"/>
    </source>
</evidence>
<evidence type="ECO:0000256" key="7">
    <source>
        <dbReference type="ARBA" id="ARBA00022741"/>
    </source>
</evidence>
<dbReference type="Gene3D" id="3.40.50.620">
    <property type="entry name" value="HUPs"/>
    <property type="match status" value="1"/>
</dbReference>
<comment type="subcellular location">
    <subcellularLocation>
        <location evidence="1 13">Cytoplasm</location>
    </subcellularLocation>
</comment>
<gene>
    <name evidence="13" type="primary">cysS</name>
    <name evidence="15" type="ORF">Gocc_1628</name>
</gene>
<keyword evidence="11 13" id="KW-0030">Aminoacyl-tRNA synthetase</keyword>
<feature type="domain" description="Cysteinyl-tRNA synthetase class Ia DALR" evidence="14">
    <location>
        <begin position="328"/>
        <end position="371"/>
    </location>
</feature>
<dbReference type="NCBIfam" id="TIGR00435">
    <property type="entry name" value="cysS"/>
    <property type="match status" value="1"/>
</dbReference>
<keyword evidence="4 13" id="KW-0963">Cytoplasm</keyword>
<evidence type="ECO:0000259" key="14">
    <source>
        <dbReference type="SMART" id="SM00840"/>
    </source>
</evidence>
<dbReference type="InterPro" id="IPR014729">
    <property type="entry name" value="Rossmann-like_a/b/a_fold"/>
</dbReference>
<dbReference type="EC" id="6.1.1.16" evidence="13"/>
<keyword evidence="7 13" id="KW-0547">Nucleotide-binding</keyword>